<feature type="compositionally biased region" description="Basic and acidic residues" evidence="1">
    <location>
        <begin position="68"/>
        <end position="86"/>
    </location>
</feature>
<name>U4UGM4_DENPD</name>
<dbReference type="AlphaFoldDB" id="U4UGM4"/>
<feature type="region of interest" description="Disordered" evidence="1">
    <location>
        <begin position="66"/>
        <end position="98"/>
    </location>
</feature>
<sequence length="434" mass="47405">MTTQPRLVNKQFNTPIGLYSEQNVREVLQREQQILANGAIGIDFHNSSTGKPANLQNSAVLRLLEEEENRRGGRPGNDEYYPRPLRDVSWPPPDYDQKTQLRSSFKDVVTPGAKRVAWPPPQEGVLDPAEVVQHSPVPVQGGPQYSSPSPGLQQNNYPSQQQGVPVQQSYRPLKPLDVSSVGAGSPLTSPALNQTPQGFRSATPSGPKGWAPVQSPTTPLGPGAQKYFGAPPAQGYQGQPQYQPVSQPHQAAQQYQPSLQQYQQPNQYGSQPSGFATPPAHQYQAPPQQYQPQPAAQPIPAQSQIPAKPAVAQPQPAAPRPQPAKHVEPPPSTITLRPAAPISQTPAPVYSAQPATASLKGGKNLRGDLKWPPENVRQRMAEEQAFIEEISKGPAVKPSRKERDYTPFFAQHALNSTYPGYKIPPGTQYFRPEY</sequence>
<gene>
    <name evidence="3" type="ORF">D910_09497</name>
</gene>
<feature type="compositionally biased region" description="Low complexity" evidence="1">
    <location>
        <begin position="229"/>
        <end position="315"/>
    </location>
</feature>
<dbReference type="OrthoDB" id="1293114at2759"/>
<accession>U4UGM4</accession>
<evidence type="ECO:0000313" key="3">
    <source>
        <dbReference type="EMBL" id="ERL92177.1"/>
    </source>
</evidence>
<evidence type="ECO:0000313" key="4">
    <source>
        <dbReference type="Proteomes" id="UP000030742"/>
    </source>
</evidence>
<feature type="compositionally biased region" description="Low complexity" evidence="1">
    <location>
        <begin position="157"/>
        <end position="170"/>
    </location>
</feature>
<dbReference type="InterPro" id="IPR006643">
    <property type="entry name" value="Zasp-like_motif"/>
</dbReference>
<reference evidence="3 4" key="1">
    <citation type="journal article" date="2013" name="Genome Biol.">
        <title>Draft genome of the mountain pine beetle, Dendroctonus ponderosae Hopkins, a major forest pest.</title>
        <authorList>
            <person name="Keeling C.I."/>
            <person name="Yuen M.M."/>
            <person name="Liao N.Y."/>
            <person name="Docking T.R."/>
            <person name="Chan S.K."/>
            <person name="Taylor G.A."/>
            <person name="Palmquist D.L."/>
            <person name="Jackman S.D."/>
            <person name="Nguyen A."/>
            <person name="Li M."/>
            <person name="Henderson H."/>
            <person name="Janes J.K."/>
            <person name="Zhao Y."/>
            <person name="Pandoh P."/>
            <person name="Moore R."/>
            <person name="Sperling F.A."/>
            <person name="Huber D.P."/>
            <person name="Birol I."/>
            <person name="Jones S.J."/>
            <person name="Bohlmann J."/>
        </authorList>
    </citation>
    <scope>NUCLEOTIDE SEQUENCE</scope>
</reference>
<protein>
    <recommendedName>
        <fullName evidence="2">Zasp-like motif domain-containing protein</fullName>
    </recommendedName>
</protein>
<dbReference type="InterPro" id="IPR031847">
    <property type="entry name" value="PDLI1-4/Zasp-like_mid"/>
</dbReference>
<feature type="compositionally biased region" description="Polar residues" evidence="1">
    <location>
        <begin position="143"/>
        <end position="156"/>
    </location>
</feature>
<feature type="compositionally biased region" description="Polar residues" evidence="1">
    <location>
        <begin position="186"/>
        <end position="204"/>
    </location>
</feature>
<dbReference type="Proteomes" id="UP000030742">
    <property type="component" value="Unassembled WGS sequence"/>
</dbReference>
<feature type="domain" description="Zasp-like motif" evidence="2">
    <location>
        <begin position="6"/>
        <end position="31"/>
    </location>
</feature>
<feature type="region of interest" description="Disordered" evidence="1">
    <location>
        <begin position="134"/>
        <end position="371"/>
    </location>
</feature>
<dbReference type="EMBL" id="KB632314">
    <property type="protein sequence ID" value="ERL92177.1"/>
    <property type="molecule type" value="Genomic_DNA"/>
</dbReference>
<dbReference type="SMART" id="SM00735">
    <property type="entry name" value="ZM"/>
    <property type="match status" value="1"/>
</dbReference>
<evidence type="ECO:0000259" key="2">
    <source>
        <dbReference type="SMART" id="SM00735"/>
    </source>
</evidence>
<proteinExistence type="predicted"/>
<organism evidence="3 4">
    <name type="scientific">Dendroctonus ponderosae</name>
    <name type="common">Mountain pine beetle</name>
    <dbReference type="NCBI Taxonomy" id="77166"/>
    <lineage>
        <taxon>Eukaryota</taxon>
        <taxon>Metazoa</taxon>
        <taxon>Ecdysozoa</taxon>
        <taxon>Arthropoda</taxon>
        <taxon>Hexapoda</taxon>
        <taxon>Insecta</taxon>
        <taxon>Pterygota</taxon>
        <taxon>Neoptera</taxon>
        <taxon>Endopterygota</taxon>
        <taxon>Coleoptera</taxon>
        <taxon>Polyphaga</taxon>
        <taxon>Cucujiformia</taxon>
        <taxon>Curculionidae</taxon>
        <taxon>Scolytinae</taxon>
        <taxon>Dendroctonus</taxon>
    </lineage>
</organism>
<dbReference type="Pfam" id="PF15936">
    <property type="entry name" value="DUF4749"/>
    <property type="match status" value="1"/>
</dbReference>
<evidence type="ECO:0000256" key="1">
    <source>
        <dbReference type="SAM" id="MobiDB-lite"/>
    </source>
</evidence>